<dbReference type="AlphaFoldDB" id="A0AAN8UYE1"/>
<proteinExistence type="predicted"/>
<dbReference type="EMBL" id="JBAMMX010000022">
    <property type="protein sequence ID" value="KAK6918013.1"/>
    <property type="molecule type" value="Genomic_DNA"/>
</dbReference>
<keyword evidence="4" id="KW-1185">Reference proteome</keyword>
<gene>
    <name evidence="3" type="ORF">RJ641_016435</name>
</gene>
<accession>A0AAN8UYE1</accession>
<dbReference type="Gene3D" id="2.40.50.40">
    <property type="match status" value="1"/>
</dbReference>
<dbReference type="SUPFAM" id="SSF54160">
    <property type="entry name" value="Chromo domain-like"/>
    <property type="match status" value="1"/>
</dbReference>
<dbReference type="InterPro" id="IPR023780">
    <property type="entry name" value="Chromo_domain"/>
</dbReference>
<feature type="domain" description="Chromo" evidence="1">
    <location>
        <begin position="80"/>
        <end position="123"/>
    </location>
</feature>
<dbReference type="Proteomes" id="UP001370490">
    <property type="component" value="Unassembled WGS sequence"/>
</dbReference>
<evidence type="ECO:0000259" key="1">
    <source>
        <dbReference type="Pfam" id="PF00385"/>
    </source>
</evidence>
<protein>
    <submittedName>
        <fullName evidence="3">Chromo domain</fullName>
    </submittedName>
</protein>
<organism evidence="3 4">
    <name type="scientific">Dillenia turbinata</name>
    <dbReference type="NCBI Taxonomy" id="194707"/>
    <lineage>
        <taxon>Eukaryota</taxon>
        <taxon>Viridiplantae</taxon>
        <taxon>Streptophyta</taxon>
        <taxon>Embryophyta</taxon>
        <taxon>Tracheophyta</taxon>
        <taxon>Spermatophyta</taxon>
        <taxon>Magnoliopsida</taxon>
        <taxon>eudicotyledons</taxon>
        <taxon>Gunneridae</taxon>
        <taxon>Pentapetalae</taxon>
        <taxon>Dilleniales</taxon>
        <taxon>Dilleniaceae</taxon>
        <taxon>Dillenia</taxon>
    </lineage>
</organism>
<feature type="domain" description="Tf2-1-like SH3-like" evidence="2">
    <location>
        <begin position="17"/>
        <end position="56"/>
    </location>
</feature>
<dbReference type="Pfam" id="PF24626">
    <property type="entry name" value="SH3_Tf2-1"/>
    <property type="match status" value="1"/>
</dbReference>
<dbReference type="InterPro" id="IPR056924">
    <property type="entry name" value="SH3_Tf2-1"/>
</dbReference>
<evidence type="ECO:0000313" key="4">
    <source>
        <dbReference type="Proteomes" id="UP001370490"/>
    </source>
</evidence>
<reference evidence="3 4" key="1">
    <citation type="submission" date="2023-12" db="EMBL/GenBank/DDBJ databases">
        <title>A high-quality genome assembly for Dillenia turbinata (Dilleniales).</title>
        <authorList>
            <person name="Chanderbali A."/>
        </authorList>
    </citation>
    <scope>NUCLEOTIDE SEQUENCE [LARGE SCALE GENOMIC DNA]</scope>
    <source>
        <strain evidence="3">LSX21</strain>
        <tissue evidence="3">Leaf</tissue>
    </source>
</reference>
<evidence type="ECO:0000259" key="2">
    <source>
        <dbReference type="Pfam" id="PF24626"/>
    </source>
</evidence>
<evidence type="ECO:0000313" key="3">
    <source>
        <dbReference type="EMBL" id="KAK6918013.1"/>
    </source>
</evidence>
<dbReference type="InterPro" id="IPR016197">
    <property type="entry name" value="Chromo-like_dom_sf"/>
</dbReference>
<comment type="caution">
    <text evidence="3">The sequence shown here is derived from an EMBL/GenBank/DDBJ whole genome shotgun (WGS) entry which is preliminary data.</text>
</comment>
<sequence length="158" mass="18341">MKQVADTERREVHFQVGDLIYLKLHPYRHQSVFRKAYQKLASRYYGPYRVEAKIGQKSGDTNVINSELPPLVDEGAIIVEPETILDTRWVKKGSSFVEKKLVKWKKLAAKDATWENAREFEDKFLNVNLEDKVQEKGGGIDKPRRSKLIPIKNPKFID</sequence>
<dbReference type="Pfam" id="PF00385">
    <property type="entry name" value="Chromo"/>
    <property type="match status" value="1"/>
</dbReference>
<name>A0AAN8UYE1_9MAGN</name>